<dbReference type="PRINTS" id="PR00380">
    <property type="entry name" value="KINESINHEAVY"/>
</dbReference>
<evidence type="ECO:0000313" key="8">
    <source>
        <dbReference type="RefSeq" id="XP_021844276.1"/>
    </source>
</evidence>
<dbReference type="KEGG" id="soe:110784157"/>
<evidence type="ECO:0000259" key="6">
    <source>
        <dbReference type="PROSITE" id="PS50067"/>
    </source>
</evidence>
<dbReference type="PROSITE" id="PS50067">
    <property type="entry name" value="KINESIN_MOTOR_2"/>
    <property type="match status" value="1"/>
</dbReference>
<feature type="domain" description="Kinesin motor" evidence="6">
    <location>
        <begin position="8"/>
        <end position="341"/>
    </location>
</feature>
<dbReference type="GO" id="GO:0005737">
    <property type="term" value="C:cytoplasm"/>
    <property type="evidence" value="ECO:0000318"/>
    <property type="project" value="GO_Central"/>
</dbReference>
<dbReference type="GO" id="GO:0003777">
    <property type="term" value="F:microtubule motor activity"/>
    <property type="evidence" value="ECO:0000318"/>
    <property type="project" value="GO_Central"/>
</dbReference>
<dbReference type="InterPro" id="IPR027417">
    <property type="entry name" value="P-loop_NTPase"/>
</dbReference>
<dbReference type="GO" id="GO:0051231">
    <property type="term" value="P:spindle elongation"/>
    <property type="evidence" value="ECO:0007669"/>
    <property type="project" value="TreeGrafter"/>
</dbReference>
<dbReference type="GO" id="GO:0007018">
    <property type="term" value="P:microtubule-based movement"/>
    <property type="evidence" value="ECO:0000318"/>
    <property type="project" value="GO_Central"/>
</dbReference>
<dbReference type="FunFam" id="1.10.150.280:FF:000003">
    <property type="entry name" value="Kinesin-like protein KIN-10C"/>
    <property type="match status" value="1"/>
</dbReference>
<reference evidence="7" key="1">
    <citation type="journal article" date="2021" name="Nat. Commun.">
        <title>Genomic analyses provide insights into spinach domestication and the genetic basis of agronomic traits.</title>
        <authorList>
            <person name="Cai X."/>
            <person name="Sun X."/>
            <person name="Xu C."/>
            <person name="Sun H."/>
            <person name="Wang X."/>
            <person name="Ge C."/>
            <person name="Zhang Z."/>
            <person name="Wang Q."/>
            <person name="Fei Z."/>
            <person name="Jiao C."/>
            <person name="Wang Q."/>
        </authorList>
    </citation>
    <scope>NUCLEOTIDE SEQUENCE [LARGE SCALE GENOMIC DNA]</scope>
    <source>
        <strain evidence="7">cv. Varoflay</strain>
    </source>
</reference>
<dbReference type="PANTHER" id="PTHR47969:SF9">
    <property type="entry name" value="KINESIN-LIKE PROTEIN"/>
    <property type="match status" value="1"/>
</dbReference>
<dbReference type="InterPro" id="IPR036961">
    <property type="entry name" value="Kinesin_motor_dom_sf"/>
</dbReference>
<dbReference type="GeneID" id="110784157"/>
<dbReference type="GO" id="GO:0005871">
    <property type="term" value="C:kinesin complex"/>
    <property type="evidence" value="ECO:0000318"/>
    <property type="project" value="GO_Central"/>
</dbReference>
<dbReference type="SMART" id="SM00129">
    <property type="entry name" value="KISc"/>
    <property type="match status" value="1"/>
</dbReference>
<keyword evidence="7" id="KW-1185">Reference proteome</keyword>
<dbReference type="RefSeq" id="XP_021844276.1">
    <property type="nucleotide sequence ID" value="XM_021988584.2"/>
</dbReference>
<dbReference type="SUPFAM" id="SSF52540">
    <property type="entry name" value="P-loop containing nucleoside triphosphate hydrolases"/>
    <property type="match status" value="1"/>
</dbReference>
<feature type="region of interest" description="Disordered" evidence="5">
    <location>
        <begin position="432"/>
        <end position="461"/>
    </location>
</feature>
<feature type="compositionally biased region" description="Polar residues" evidence="5">
    <location>
        <begin position="440"/>
        <end position="453"/>
    </location>
</feature>
<evidence type="ECO:0000256" key="2">
    <source>
        <dbReference type="ARBA" id="ARBA00023175"/>
    </source>
</evidence>
<name>A0A9R0I7W1_SPIOL</name>
<evidence type="ECO:0000256" key="5">
    <source>
        <dbReference type="SAM" id="MobiDB-lite"/>
    </source>
</evidence>
<keyword evidence="2 4" id="KW-0505">Motor protein</keyword>
<gene>
    <name evidence="8" type="primary">LOC110784157</name>
</gene>
<dbReference type="InterPro" id="IPR001752">
    <property type="entry name" value="Kinesin_motor_dom"/>
</dbReference>
<dbReference type="AlphaFoldDB" id="A0A9R0I7W1"/>
<dbReference type="OrthoDB" id="3176171at2759"/>
<feature type="binding site" evidence="4">
    <location>
        <begin position="110"/>
        <end position="117"/>
    </location>
    <ligand>
        <name>ATP</name>
        <dbReference type="ChEBI" id="CHEBI:30616"/>
    </ligand>
</feature>
<accession>A0A9R0I7W1</accession>
<dbReference type="SUPFAM" id="SSF47781">
    <property type="entry name" value="RuvA domain 2-like"/>
    <property type="match status" value="1"/>
</dbReference>
<protein>
    <submittedName>
        <fullName evidence="8">Kinesin-like protein KIN-10C</fullName>
    </submittedName>
</protein>
<dbReference type="GO" id="GO:0005874">
    <property type="term" value="C:microtubule"/>
    <property type="evidence" value="ECO:0000318"/>
    <property type="project" value="GO_Central"/>
</dbReference>
<dbReference type="Gene3D" id="3.40.850.10">
    <property type="entry name" value="Kinesin motor domain"/>
    <property type="match status" value="1"/>
</dbReference>
<dbReference type="Proteomes" id="UP000813463">
    <property type="component" value="Chromosome 3"/>
</dbReference>
<evidence type="ECO:0000256" key="1">
    <source>
        <dbReference type="ARBA" id="ARBA00022701"/>
    </source>
</evidence>
<keyword evidence="1" id="KW-0493">Microtubule</keyword>
<comment type="similarity">
    <text evidence="3">Belongs to the TRAFAC class myosin-kinesin ATPase superfamily. Kinesin family. KIN-10 subfamily.</text>
</comment>
<organism evidence="7 8">
    <name type="scientific">Spinacia oleracea</name>
    <name type="common">Spinach</name>
    <dbReference type="NCBI Taxonomy" id="3562"/>
    <lineage>
        <taxon>Eukaryota</taxon>
        <taxon>Viridiplantae</taxon>
        <taxon>Streptophyta</taxon>
        <taxon>Embryophyta</taxon>
        <taxon>Tracheophyta</taxon>
        <taxon>Spermatophyta</taxon>
        <taxon>Magnoliopsida</taxon>
        <taxon>eudicotyledons</taxon>
        <taxon>Gunneridae</taxon>
        <taxon>Pentapetalae</taxon>
        <taxon>Caryophyllales</taxon>
        <taxon>Chenopodiaceae</taxon>
        <taxon>Chenopodioideae</taxon>
        <taxon>Anserineae</taxon>
        <taxon>Spinacia</taxon>
    </lineage>
</organism>
<evidence type="ECO:0000256" key="3">
    <source>
        <dbReference type="ARBA" id="ARBA00061615"/>
    </source>
</evidence>
<dbReference type="GO" id="GO:0005524">
    <property type="term" value="F:ATP binding"/>
    <property type="evidence" value="ECO:0007669"/>
    <property type="project" value="UniProtKB-UniRule"/>
</dbReference>
<dbReference type="InterPro" id="IPR027640">
    <property type="entry name" value="Kinesin-like_fam"/>
</dbReference>
<dbReference type="Pfam" id="PF00225">
    <property type="entry name" value="Kinesin"/>
    <property type="match status" value="1"/>
</dbReference>
<feature type="region of interest" description="Disordered" evidence="5">
    <location>
        <begin position="549"/>
        <end position="573"/>
    </location>
</feature>
<dbReference type="PANTHER" id="PTHR47969">
    <property type="entry name" value="CHROMOSOME-ASSOCIATED KINESIN KIF4A-RELATED"/>
    <property type="match status" value="1"/>
</dbReference>
<proteinExistence type="inferred from homology"/>
<feature type="compositionally biased region" description="Low complexity" evidence="5">
    <location>
        <begin position="57"/>
        <end position="70"/>
    </location>
</feature>
<dbReference type="Gene3D" id="1.10.150.280">
    <property type="entry name" value="AF1531-like domain"/>
    <property type="match status" value="1"/>
</dbReference>
<evidence type="ECO:0000256" key="4">
    <source>
        <dbReference type="PROSITE-ProRule" id="PRU00283"/>
    </source>
</evidence>
<feature type="region of interest" description="Disordered" evidence="5">
    <location>
        <begin position="392"/>
        <end position="417"/>
    </location>
</feature>
<dbReference type="GO" id="GO:0007052">
    <property type="term" value="P:mitotic spindle organization"/>
    <property type="evidence" value="ECO:0007669"/>
    <property type="project" value="TreeGrafter"/>
</dbReference>
<keyword evidence="4" id="KW-0547">Nucleotide-binding</keyword>
<feature type="region of interest" description="Disordered" evidence="5">
    <location>
        <begin position="41"/>
        <end position="71"/>
    </location>
</feature>
<feature type="compositionally biased region" description="Polar residues" evidence="5">
    <location>
        <begin position="552"/>
        <end position="562"/>
    </location>
</feature>
<keyword evidence="4" id="KW-0067">ATP-binding</keyword>
<evidence type="ECO:0000313" key="7">
    <source>
        <dbReference type="Proteomes" id="UP000813463"/>
    </source>
</evidence>
<sequence length="734" mass="80562">MGSIPGCKVRIVARIRADLKKDGDTFDGISVSKPWISVLRPDPVTNPNSRPSRVKISFGSDQSSSGKQQSCEVDECYEQDVGNEEIFSKEIKPLITGLFGGQNSTVFAYGPQGSGKTYTIQGCEEVLGLAVLTVDAIFPQTEEQGNIITVSVFEVYQDRVSDLLDAKRPEVAVFEDAQGKIRLKGLSKVKVNSTSESQRLYLQAANSRKQSQKAMDLPHRSHIGCIIHVVSPQTENSNAQLVGKINFIDLAGYEDSRRKSSDGSNLTEATRINKSLYAVHNVLYALNAKEARVPYRESKLTRMLQDSLGGTSRILMVTCMNPSLCQETVQTISLASRSCMAGFLACLDPGKSSRTTVTKTTITPSSPQVMKSASKLNIRSSMMSPKLVEPMSASASGKKQVGPKLHKTTAMSSPQVMKSASKFNIRSSMMSPKVVKPMSVSASGKKQVGSKSHMSMKKPKDVAIEEERRKLFDDTNLSKKSELGNIGPKSPLIMDSSTQREVDIHTLEHFVQTTLSPSKAGPNSSTQPEAQLTLRAMDMYATQFLFPEEKSTSSLNDSSQPPSGKDVLPIANQTPPTFLFEDKENKSSVLESEASSSPPLSVKIRELSDNLKALSFSTEEKFEFKTPIAEQKVKANEKCELDNLASSQETPIAEPKMQGSGMKDVLVQTYLKFLNTASKEELKGLKGIAEKRANLILEMREDSPEPFKQLDDLRDLGFSAKRIMKMKKNMDGFL</sequence>
<dbReference type="GO" id="GO:0016887">
    <property type="term" value="F:ATP hydrolysis activity"/>
    <property type="evidence" value="ECO:0000318"/>
    <property type="project" value="GO_Central"/>
</dbReference>
<dbReference type="InterPro" id="IPR010994">
    <property type="entry name" value="RuvA_2-like"/>
</dbReference>
<dbReference type="GO" id="GO:0008017">
    <property type="term" value="F:microtubule binding"/>
    <property type="evidence" value="ECO:0000318"/>
    <property type="project" value="GO_Central"/>
</dbReference>
<reference evidence="8" key="2">
    <citation type="submission" date="2025-08" db="UniProtKB">
        <authorList>
            <consortium name="RefSeq"/>
        </authorList>
    </citation>
    <scope>IDENTIFICATION</scope>
    <source>
        <tissue evidence="8">Leaf</tissue>
    </source>
</reference>